<dbReference type="PROSITE" id="PS51257">
    <property type="entry name" value="PROKAR_LIPOPROTEIN"/>
    <property type="match status" value="1"/>
</dbReference>
<dbReference type="EMBL" id="VLKY01000003">
    <property type="protein sequence ID" value="TWI56576.1"/>
    <property type="molecule type" value="Genomic_DNA"/>
</dbReference>
<organism evidence="1 2">
    <name type="scientific">Pseudomonas duriflava</name>
    <dbReference type="NCBI Taxonomy" id="459528"/>
    <lineage>
        <taxon>Bacteria</taxon>
        <taxon>Pseudomonadati</taxon>
        <taxon>Pseudomonadota</taxon>
        <taxon>Gammaproteobacteria</taxon>
        <taxon>Pseudomonadales</taxon>
        <taxon>Pseudomonadaceae</taxon>
        <taxon>Pseudomonas</taxon>
    </lineage>
</organism>
<protein>
    <recommendedName>
        <fullName evidence="3">Lipoprotein</fullName>
    </recommendedName>
</protein>
<accession>A0A562QKK3</accession>
<evidence type="ECO:0008006" key="3">
    <source>
        <dbReference type="Google" id="ProtNLM"/>
    </source>
</evidence>
<dbReference type="OrthoDB" id="6997359at2"/>
<comment type="caution">
    <text evidence="1">The sequence shown here is derived from an EMBL/GenBank/DDBJ whole genome shotgun (WGS) entry which is preliminary data.</text>
</comment>
<gene>
    <name evidence="1" type="ORF">IQ22_01027</name>
</gene>
<evidence type="ECO:0000313" key="2">
    <source>
        <dbReference type="Proteomes" id="UP000316905"/>
    </source>
</evidence>
<keyword evidence="2" id="KW-1185">Reference proteome</keyword>
<dbReference type="Proteomes" id="UP000316905">
    <property type="component" value="Unassembled WGS sequence"/>
</dbReference>
<name>A0A562QKK3_9PSED</name>
<sequence>MNRVWLLGIVILAGCTRPMPSPNPDKAWVALHLEAPSAASLLMADRLDDQRTADGRYFQVTPGAHELVVRYQFEMGGPLMGGGSLSSQTEPRRITCYMSITYEAFKAGERYQVRASSYMTEPRVVFLDRAGRSLGKVRKQQCLPY</sequence>
<reference evidence="1 2" key="1">
    <citation type="journal article" date="2015" name="Stand. Genomic Sci.">
        <title>Genomic Encyclopedia of Bacterial and Archaeal Type Strains, Phase III: the genomes of soil and plant-associated and newly described type strains.</title>
        <authorList>
            <person name="Whitman W.B."/>
            <person name="Woyke T."/>
            <person name="Klenk H.P."/>
            <person name="Zhou Y."/>
            <person name="Lilburn T.G."/>
            <person name="Beck B.J."/>
            <person name="De Vos P."/>
            <person name="Vandamme P."/>
            <person name="Eisen J.A."/>
            <person name="Garrity G."/>
            <person name="Hugenholtz P."/>
            <person name="Kyrpides N.C."/>
        </authorList>
    </citation>
    <scope>NUCLEOTIDE SEQUENCE [LARGE SCALE GENOMIC DNA]</scope>
    <source>
        <strain evidence="1 2">CGMCC 1.6858</strain>
    </source>
</reference>
<proteinExistence type="predicted"/>
<evidence type="ECO:0000313" key="1">
    <source>
        <dbReference type="EMBL" id="TWI56576.1"/>
    </source>
</evidence>
<dbReference type="RefSeq" id="WP_145139053.1">
    <property type="nucleotide sequence ID" value="NZ_VLKY01000003.1"/>
</dbReference>
<dbReference type="AlphaFoldDB" id="A0A562QKK3"/>